<dbReference type="Pfam" id="PF01636">
    <property type="entry name" value="APH"/>
    <property type="match status" value="1"/>
</dbReference>
<reference evidence="2" key="2">
    <citation type="submission" date="2023-05" db="EMBL/GenBank/DDBJ databases">
        <authorList>
            <consortium name="Lawrence Berkeley National Laboratory"/>
            <person name="Steindorff A."/>
            <person name="Hensen N."/>
            <person name="Bonometti L."/>
            <person name="Westerberg I."/>
            <person name="Brannstrom I.O."/>
            <person name="Guillou S."/>
            <person name="Cros-Aarteil S."/>
            <person name="Calhoun S."/>
            <person name="Haridas S."/>
            <person name="Kuo A."/>
            <person name="Mondo S."/>
            <person name="Pangilinan J."/>
            <person name="Riley R."/>
            <person name="Labutti K."/>
            <person name="Andreopoulos B."/>
            <person name="Lipzen A."/>
            <person name="Chen C."/>
            <person name="Yanf M."/>
            <person name="Daum C."/>
            <person name="Ng V."/>
            <person name="Clum A."/>
            <person name="Ohm R."/>
            <person name="Martin F."/>
            <person name="Silar P."/>
            <person name="Natvig D."/>
            <person name="Lalanne C."/>
            <person name="Gautier V."/>
            <person name="Ament-Velasquez S.L."/>
            <person name="Kruys A."/>
            <person name="Hutchinson M.I."/>
            <person name="Powell A.J."/>
            <person name="Barry K."/>
            <person name="Miller A.N."/>
            <person name="Grigoriev I.V."/>
            <person name="Debuchy R."/>
            <person name="Gladieux P."/>
            <person name="Thoren M.H."/>
            <person name="Johannesson H."/>
        </authorList>
    </citation>
    <scope>NUCLEOTIDE SEQUENCE</scope>
    <source>
        <strain evidence="2">CBS 538.74</strain>
    </source>
</reference>
<name>A0AAN6VI65_9PEZI</name>
<protein>
    <submittedName>
        <fullName evidence="2">Kinase-like domain-containing protein</fullName>
    </submittedName>
</protein>
<feature type="domain" description="Aminoglycoside phosphotransferase" evidence="1">
    <location>
        <begin position="302"/>
        <end position="500"/>
    </location>
</feature>
<dbReference type="CDD" id="cd05120">
    <property type="entry name" value="APH_ChoK_like"/>
    <property type="match status" value="1"/>
</dbReference>
<dbReference type="PANTHER" id="PTHR21310:SF15">
    <property type="entry name" value="AMINOGLYCOSIDE PHOSPHOTRANSFERASE DOMAIN-CONTAINING PROTEIN"/>
    <property type="match status" value="1"/>
</dbReference>
<reference evidence="2" key="1">
    <citation type="journal article" date="2023" name="Mol. Phylogenet. Evol.">
        <title>Genome-scale phylogeny and comparative genomics of the fungal order Sordariales.</title>
        <authorList>
            <person name="Hensen N."/>
            <person name="Bonometti L."/>
            <person name="Westerberg I."/>
            <person name="Brannstrom I.O."/>
            <person name="Guillou S."/>
            <person name="Cros-Aarteil S."/>
            <person name="Calhoun S."/>
            <person name="Haridas S."/>
            <person name="Kuo A."/>
            <person name="Mondo S."/>
            <person name="Pangilinan J."/>
            <person name="Riley R."/>
            <person name="LaButti K."/>
            <person name="Andreopoulos B."/>
            <person name="Lipzen A."/>
            <person name="Chen C."/>
            <person name="Yan M."/>
            <person name="Daum C."/>
            <person name="Ng V."/>
            <person name="Clum A."/>
            <person name="Steindorff A."/>
            <person name="Ohm R.A."/>
            <person name="Martin F."/>
            <person name="Silar P."/>
            <person name="Natvig D.O."/>
            <person name="Lalanne C."/>
            <person name="Gautier V."/>
            <person name="Ament-Velasquez S.L."/>
            <person name="Kruys A."/>
            <person name="Hutchinson M.I."/>
            <person name="Powell A.J."/>
            <person name="Barry K."/>
            <person name="Miller A.N."/>
            <person name="Grigoriev I.V."/>
            <person name="Debuchy R."/>
            <person name="Gladieux P."/>
            <person name="Hiltunen Thoren M."/>
            <person name="Johannesson H."/>
        </authorList>
    </citation>
    <scope>NUCLEOTIDE SEQUENCE</scope>
    <source>
        <strain evidence="2">CBS 538.74</strain>
    </source>
</reference>
<sequence>MSTIPQANIEEATSVILQANLSRLEHKVLVDFVEKAVSPELAASEVLKRVNCNADRPVEEVLRGFKNDWQRLVATVARKTPDPSHTSAFKELIYRRDQSRCCLTPSGGQQLAPPVPTFILPPTLLHVLEHDVSRSLMDAFMTPSGVSRLRDMLTDTSDQGLLANTWLLAPGVSHAFRAGHLQVQPRRAITWNEFDPAVHTKGPSKAETEDPQQLPLPSPFLFRAHHGLVNALHNFRIEEPFLSPQVQVMCRRLWHLLPKFIRTFCYRRLLDMGKSRYPQEISFVVHRLPLGLYAKRCDRTQDNEPNALRLLEREAPSIPAPRLIDTFQIPATDGGGDDWFIMTGLPGLRVHHVLHRMSYAERDQLADDLRRVLDRMHRIPNRTPYAFANVSGGTITDRRASGPDGCGPYNSEADLNSHLAKGVEKYLKQDLPNAFSRAHKSVFTHGDLFFSNVLVDGGRLSGIVDWENAGFMPEYWDFTKAMWASKLDKDAHAVYRRIWGHRFDEELEVERWLWRVFPFGGP</sequence>
<evidence type="ECO:0000259" key="1">
    <source>
        <dbReference type="Pfam" id="PF01636"/>
    </source>
</evidence>
<dbReference type="PANTHER" id="PTHR21310">
    <property type="entry name" value="AMINOGLYCOSIDE PHOSPHOTRANSFERASE-RELATED-RELATED"/>
    <property type="match status" value="1"/>
</dbReference>
<dbReference type="InterPro" id="IPR051678">
    <property type="entry name" value="AGP_Transferase"/>
</dbReference>
<keyword evidence="2" id="KW-0418">Kinase</keyword>
<evidence type="ECO:0000313" key="2">
    <source>
        <dbReference type="EMBL" id="KAK4150616.1"/>
    </source>
</evidence>
<comment type="caution">
    <text evidence="2">The sequence shown here is derived from an EMBL/GenBank/DDBJ whole genome shotgun (WGS) entry which is preliminary data.</text>
</comment>
<dbReference type="InterPro" id="IPR011009">
    <property type="entry name" value="Kinase-like_dom_sf"/>
</dbReference>
<dbReference type="GO" id="GO:0016301">
    <property type="term" value="F:kinase activity"/>
    <property type="evidence" value="ECO:0007669"/>
    <property type="project" value="UniProtKB-KW"/>
</dbReference>
<dbReference type="AlphaFoldDB" id="A0AAN6VI65"/>
<dbReference type="InterPro" id="IPR002575">
    <property type="entry name" value="Aminoglycoside_PTrfase"/>
</dbReference>
<dbReference type="Gene3D" id="3.90.1200.10">
    <property type="match status" value="1"/>
</dbReference>
<accession>A0AAN6VI65</accession>
<gene>
    <name evidence="2" type="ORF">C8A00DRAFT_17889</name>
</gene>
<organism evidence="2 3">
    <name type="scientific">Chaetomidium leptoderma</name>
    <dbReference type="NCBI Taxonomy" id="669021"/>
    <lineage>
        <taxon>Eukaryota</taxon>
        <taxon>Fungi</taxon>
        <taxon>Dikarya</taxon>
        <taxon>Ascomycota</taxon>
        <taxon>Pezizomycotina</taxon>
        <taxon>Sordariomycetes</taxon>
        <taxon>Sordariomycetidae</taxon>
        <taxon>Sordariales</taxon>
        <taxon>Chaetomiaceae</taxon>
        <taxon>Chaetomidium</taxon>
    </lineage>
</organism>
<dbReference type="EMBL" id="MU857060">
    <property type="protein sequence ID" value="KAK4150616.1"/>
    <property type="molecule type" value="Genomic_DNA"/>
</dbReference>
<dbReference type="Proteomes" id="UP001302745">
    <property type="component" value="Unassembled WGS sequence"/>
</dbReference>
<dbReference type="SUPFAM" id="SSF56112">
    <property type="entry name" value="Protein kinase-like (PK-like)"/>
    <property type="match status" value="1"/>
</dbReference>
<proteinExistence type="predicted"/>
<keyword evidence="3" id="KW-1185">Reference proteome</keyword>
<evidence type="ECO:0000313" key="3">
    <source>
        <dbReference type="Proteomes" id="UP001302745"/>
    </source>
</evidence>
<keyword evidence="2" id="KW-0808">Transferase</keyword>